<accession>A0ABP1PHC1</accession>
<dbReference type="Pfam" id="PF03015">
    <property type="entry name" value="Sterile"/>
    <property type="match status" value="1"/>
</dbReference>
<comment type="similarity">
    <text evidence="1 4">Belongs to the fatty acyl-CoA reductase family.</text>
</comment>
<feature type="transmembrane region" description="Helical" evidence="4">
    <location>
        <begin position="482"/>
        <end position="504"/>
    </location>
</feature>
<dbReference type="InterPro" id="IPR013120">
    <property type="entry name" value="FAR_NAD-bd"/>
</dbReference>
<keyword evidence="8" id="KW-1185">Reference proteome</keyword>
<evidence type="ECO:0000256" key="1">
    <source>
        <dbReference type="ARBA" id="ARBA00005928"/>
    </source>
</evidence>
<dbReference type="SUPFAM" id="SSF51735">
    <property type="entry name" value="NAD(P)-binding Rossmann-fold domains"/>
    <property type="match status" value="1"/>
</dbReference>
<feature type="domain" description="Thioester reductase (TE)" evidence="6">
    <location>
        <begin position="35"/>
        <end position="304"/>
    </location>
</feature>
<keyword evidence="4" id="KW-0521">NADP</keyword>
<keyword evidence="4" id="KW-0472">Membrane</keyword>
<evidence type="ECO:0000313" key="8">
    <source>
        <dbReference type="Proteomes" id="UP001642520"/>
    </source>
</evidence>
<feature type="transmembrane region" description="Helical" evidence="4">
    <location>
        <begin position="371"/>
        <end position="392"/>
    </location>
</feature>
<keyword evidence="4" id="KW-0812">Transmembrane</keyword>
<dbReference type="InterPro" id="IPR033640">
    <property type="entry name" value="FAR_C"/>
</dbReference>
<organism evidence="7 8">
    <name type="scientific">Xylocopa violacea</name>
    <name type="common">Violet carpenter bee</name>
    <name type="synonym">Apis violacea</name>
    <dbReference type="NCBI Taxonomy" id="135666"/>
    <lineage>
        <taxon>Eukaryota</taxon>
        <taxon>Metazoa</taxon>
        <taxon>Ecdysozoa</taxon>
        <taxon>Arthropoda</taxon>
        <taxon>Hexapoda</taxon>
        <taxon>Insecta</taxon>
        <taxon>Pterygota</taxon>
        <taxon>Neoptera</taxon>
        <taxon>Endopterygota</taxon>
        <taxon>Hymenoptera</taxon>
        <taxon>Apocrita</taxon>
        <taxon>Aculeata</taxon>
        <taxon>Apoidea</taxon>
        <taxon>Anthophila</taxon>
        <taxon>Apidae</taxon>
        <taxon>Xylocopa</taxon>
        <taxon>Xylocopa</taxon>
    </lineage>
</organism>
<gene>
    <name evidence="7" type="ORF">XYLVIOL_LOCUS10681</name>
</gene>
<dbReference type="PANTHER" id="PTHR11011:SF107">
    <property type="entry name" value="FATTY ACYL-COA REDUCTASE"/>
    <property type="match status" value="1"/>
</dbReference>
<evidence type="ECO:0000256" key="4">
    <source>
        <dbReference type="RuleBase" id="RU363097"/>
    </source>
</evidence>
<dbReference type="Gene3D" id="3.40.50.720">
    <property type="entry name" value="NAD(P)-binding Rossmann-like Domain"/>
    <property type="match status" value="1"/>
</dbReference>
<evidence type="ECO:0000256" key="3">
    <source>
        <dbReference type="ARBA" id="ARBA00023098"/>
    </source>
</evidence>
<comment type="catalytic activity">
    <reaction evidence="4">
        <text>a long-chain fatty acyl-CoA + 2 NADPH + 2 H(+) = a long-chain primary fatty alcohol + 2 NADP(+) + CoA</text>
        <dbReference type="Rhea" id="RHEA:52716"/>
        <dbReference type="ChEBI" id="CHEBI:15378"/>
        <dbReference type="ChEBI" id="CHEBI:57287"/>
        <dbReference type="ChEBI" id="CHEBI:57783"/>
        <dbReference type="ChEBI" id="CHEBI:58349"/>
        <dbReference type="ChEBI" id="CHEBI:77396"/>
        <dbReference type="ChEBI" id="CHEBI:83139"/>
        <dbReference type="EC" id="1.2.1.84"/>
    </reaction>
</comment>
<comment type="function">
    <text evidence="4">Catalyzes the reduction of fatty acyl-CoA to fatty alcohols.</text>
</comment>
<protein>
    <recommendedName>
        <fullName evidence="4">Fatty acyl-CoA reductase</fullName>
        <ecNumber evidence="4">1.2.1.84</ecNumber>
    </recommendedName>
</protein>
<proteinExistence type="inferred from homology"/>
<sequence length="508" mass="58321">MATMNGQISSEYGNDDRNFDKNSIEAFYAESVIFVTGATGFLGKALLEKLLRSCSRLATIFILIRPKQDQTIDQRYKKLLECSAFDKIRARNPSILNKIYPVKGDVTLPNLGISPEDRMMLQQRVNIVFHSAATVRFDEPLKVAINMNTKGTERIIEFCRGIKNLISIVHVSTAYSNANRLEVEELVYATKVKPSTMIDMCESLDEGTLNMMEKEILENHPNTYTFTKNLAEQIIQDKAKDLPIAIVRPSVVCAAEKEPFPGWVSNVNGLTGIFMEIGRGVIRTMPCNSTLKSDAVPVDYVINTLICAAWYNTIQQNKTLKIYNCTDNCSNRLRWNALRDLVKKHAIESPTKYMLWYPGCTLIANKFMHNFMSITLHIFPAFIADFVLRLLGNKPVMVKHAKRSKRIMEVVNFFGIHEWTFHRENMNHLAKEMQTMKDCNNFNISIEHLNWDMYIHHYMIGIKKYILKENLEALHVARSRLFVLYLVHRLTQISSIFILVSMILHVGH</sequence>
<keyword evidence="2 4" id="KW-0444">Lipid biosynthesis</keyword>
<evidence type="ECO:0000259" key="5">
    <source>
        <dbReference type="Pfam" id="PF03015"/>
    </source>
</evidence>
<dbReference type="CDD" id="cd05236">
    <property type="entry name" value="FAR-N_SDR_e"/>
    <property type="match status" value="1"/>
</dbReference>
<reference evidence="7 8" key="1">
    <citation type="submission" date="2024-08" db="EMBL/GenBank/DDBJ databases">
        <authorList>
            <person name="Will J Nash"/>
            <person name="Angela Man"/>
            <person name="Seanna McTaggart"/>
            <person name="Kendall Baker"/>
            <person name="Tom Barker"/>
            <person name="Leah Catchpole"/>
            <person name="Alex Durrant"/>
            <person name="Karim Gharbi"/>
            <person name="Naomi Irish"/>
            <person name="Gemy Kaithakottil"/>
            <person name="Debby Ku"/>
            <person name="Aaliyah Providence"/>
            <person name="Felix Shaw"/>
            <person name="David Swarbreck"/>
            <person name="Chris Watkins"/>
            <person name="Ann M. McCartney"/>
            <person name="Giulio Formenti"/>
            <person name="Alice Mouton"/>
            <person name="Noel Vella"/>
            <person name="Bjorn M von Reumont"/>
            <person name="Adriana Vella"/>
            <person name="Wilfried Haerty"/>
        </authorList>
    </citation>
    <scope>NUCLEOTIDE SEQUENCE [LARGE SCALE GENOMIC DNA]</scope>
</reference>
<feature type="domain" description="Fatty acyl-CoA reductase C-terminal" evidence="5">
    <location>
        <begin position="376"/>
        <end position="469"/>
    </location>
</feature>
<evidence type="ECO:0000313" key="7">
    <source>
        <dbReference type="EMBL" id="CAL7951757.1"/>
    </source>
</evidence>
<dbReference type="InterPro" id="IPR036291">
    <property type="entry name" value="NAD(P)-bd_dom_sf"/>
</dbReference>
<dbReference type="Proteomes" id="UP001642520">
    <property type="component" value="Unassembled WGS sequence"/>
</dbReference>
<dbReference type="Pfam" id="PF07993">
    <property type="entry name" value="NAD_binding_4"/>
    <property type="match status" value="1"/>
</dbReference>
<dbReference type="CDD" id="cd09071">
    <property type="entry name" value="FAR_C"/>
    <property type="match status" value="1"/>
</dbReference>
<dbReference type="EMBL" id="CAXAJV020001301">
    <property type="protein sequence ID" value="CAL7951757.1"/>
    <property type="molecule type" value="Genomic_DNA"/>
</dbReference>
<evidence type="ECO:0000259" key="6">
    <source>
        <dbReference type="Pfam" id="PF07993"/>
    </source>
</evidence>
<dbReference type="InterPro" id="IPR026055">
    <property type="entry name" value="FAR"/>
</dbReference>
<evidence type="ECO:0000256" key="2">
    <source>
        <dbReference type="ARBA" id="ARBA00022516"/>
    </source>
</evidence>
<keyword evidence="4" id="KW-1133">Transmembrane helix</keyword>
<name>A0ABP1PHC1_XYLVO</name>
<keyword evidence="4" id="KW-0560">Oxidoreductase</keyword>
<comment type="caution">
    <text evidence="7">The sequence shown here is derived from an EMBL/GenBank/DDBJ whole genome shotgun (WGS) entry which is preliminary data.</text>
</comment>
<keyword evidence="3 4" id="KW-0443">Lipid metabolism</keyword>
<dbReference type="EC" id="1.2.1.84" evidence="4"/>
<dbReference type="PANTHER" id="PTHR11011">
    <property type="entry name" value="MALE STERILITY PROTEIN 2-RELATED"/>
    <property type="match status" value="1"/>
</dbReference>